<protein>
    <submittedName>
        <fullName evidence="2">D-aminoacylase</fullName>
    </submittedName>
</protein>
<evidence type="ECO:0000313" key="2">
    <source>
        <dbReference type="EMBL" id="AYJ87017.1"/>
    </source>
</evidence>
<proteinExistence type="predicted"/>
<dbReference type="Gene3D" id="3.20.20.140">
    <property type="entry name" value="Metal-dependent hydrolases"/>
    <property type="match status" value="2"/>
</dbReference>
<dbReference type="InterPro" id="IPR011059">
    <property type="entry name" value="Metal-dep_hydrolase_composite"/>
</dbReference>
<dbReference type="GO" id="GO:0005829">
    <property type="term" value="C:cytosol"/>
    <property type="evidence" value="ECO:0007669"/>
    <property type="project" value="TreeGrafter"/>
</dbReference>
<dbReference type="SUPFAM" id="SSF51556">
    <property type="entry name" value="Metallo-dependent hydrolases"/>
    <property type="match status" value="1"/>
</dbReference>
<dbReference type="KEGG" id="spha:D3Y57_15065"/>
<dbReference type="InterPro" id="IPR013108">
    <property type="entry name" value="Amidohydro_3"/>
</dbReference>
<dbReference type="EMBL" id="CP032829">
    <property type="protein sequence ID" value="AYJ87017.1"/>
    <property type="molecule type" value="Genomic_DNA"/>
</dbReference>
<gene>
    <name evidence="2" type="ORF">D3Y57_15065</name>
</gene>
<sequence length="584" mass="64504">MSDMLICNGTVVDGTGAKAFRADVRVKNGRIAEVGQGLQAHSGEETFDAAGCYVTPGFIEGHTHYDATMWWQPDLDPLPGYGATTIIVGNCGFTAAPLSNDKEAQLEMAKIFSFFEDIPLEPFLKHVPWDWRTYSEYKASVKRNIKLPANMAGFVGHIAIRMAVMGLEAWKRASTKDEIVKMAAFLDDALSAGALGLSTNLLDHDGENRKIPTLVAEDEEFVALFEVLERYPNTSFQCIIDVALMRDTGPEQADRMAALLKGRKIRVQLTGGIPTSSYQNYQLQPMRDRVDQMRKDGIDVWPGYGHTPLTGQLSLYKSLIFAQSNDYVWHEVVLADGEEAKAKIMRDPEWRARARISWDTKTYPQSPMSNPQLLLLTELGSDNGTGPFGVTLLDYAAGLGLHRSDAMAEWLLANGVLSTVRMAPMDMDDSVVVEMVRDPKTVGNITDAGAHLQMLCGGGENVVYLTKFVRDRKLITLEEAIHTMTGKLAGHFHLTEIGEIKVGKRADIVVFDFDEIQQFDMEKVYDVTDGKGGITWRYTRKAAPMKLTMVNGEPTFRDGAYTGSKPGDFLEPAQAEAPISIAAE</sequence>
<evidence type="ECO:0000313" key="3">
    <source>
        <dbReference type="Proteomes" id="UP000276254"/>
    </source>
</evidence>
<dbReference type="SUPFAM" id="SSF51338">
    <property type="entry name" value="Composite domain of metallo-dependent hydrolases"/>
    <property type="match status" value="1"/>
</dbReference>
<dbReference type="GO" id="GO:0016812">
    <property type="term" value="F:hydrolase activity, acting on carbon-nitrogen (but not peptide) bonds, in cyclic amides"/>
    <property type="evidence" value="ECO:0007669"/>
    <property type="project" value="TreeGrafter"/>
</dbReference>
<dbReference type="InterPro" id="IPR050378">
    <property type="entry name" value="Metallo-dep_Hydrolases_sf"/>
</dbReference>
<dbReference type="Gene3D" id="2.30.40.10">
    <property type="entry name" value="Urease, subunit C, domain 1"/>
    <property type="match status" value="2"/>
</dbReference>
<feature type="domain" description="Amidohydrolase 3" evidence="1">
    <location>
        <begin position="45"/>
        <end position="274"/>
    </location>
</feature>
<name>A0A494TC60_SPHPE</name>
<dbReference type="Pfam" id="PF07969">
    <property type="entry name" value="Amidohydro_3"/>
    <property type="match status" value="2"/>
</dbReference>
<dbReference type="InterPro" id="IPR032466">
    <property type="entry name" value="Metal_Hydrolase"/>
</dbReference>
<evidence type="ECO:0000259" key="1">
    <source>
        <dbReference type="Pfam" id="PF07969"/>
    </source>
</evidence>
<dbReference type="Proteomes" id="UP000276254">
    <property type="component" value="Chromosome"/>
</dbReference>
<dbReference type="OrthoDB" id="9766983at2"/>
<accession>A0A494TC60</accession>
<feature type="domain" description="Amidohydrolase 3" evidence="1">
    <location>
        <begin position="467"/>
        <end position="555"/>
    </location>
</feature>
<organism evidence="2 3">
    <name type="scientific">Sphingomonas paeninsulae</name>
    <dbReference type="NCBI Taxonomy" id="2319844"/>
    <lineage>
        <taxon>Bacteria</taxon>
        <taxon>Pseudomonadati</taxon>
        <taxon>Pseudomonadota</taxon>
        <taxon>Alphaproteobacteria</taxon>
        <taxon>Sphingomonadales</taxon>
        <taxon>Sphingomonadaceae</taxon>
        <taxon>Sphingomonas</taxon>
    </lineage>
</organism>
<dbReference type="AlphaFoldDB" id="A0A494TC60"/>
<dbReference type="PANTHER" id="PTHR11647">
    <property type="entry name" value="HYDRANTOINASE/DIHYDROPYRIMIDINASE FAMILY MEMBER"/>
    <property type="match status" value="1"/>
</dbReference>
<reference evidence="2 3" key="1">
    <citation type="submission" date="2018-09" db="EMBL/GenBank/DDBJ databases">
        <title>Sphingomonas peninsula sp. nov., isolated from fildes peninsula, Antarctic soil.</title>
        <authorList>
            <person name="Yingchao G."/>
        </authorList>
    </citation>
    <scope>NUCLEOTIDE SEQUENCE [LARGE SCALE GENOMIC DNA]</scope>
    <source>
        <strain evidence="2 3">YZ-8</strain>
    </source>
</reference>
<keyword evidence="3" id="KW-1185">Reference proteome</keyword>
<dbReference type="PANTHER" id="PTHR11647:SF1">
    <property type="entry name" value="COLLAPSIN RESPONSE MEDIATOR PROTEIN"/>
    <property type="match status" value="1"/>
</dbReference>